<dbReference type="Proteomes" id="UP001066276">
    <property type="component" value="Chromosome 10"/>
</dbReference>
<sequence>METESLRRHKKHRRSHCLPRQVSKSTQAQNETDRRAALRVAAMLQDTKLAFEVGEDDSEQRELSTDSDSHHTDEAPVVTPQTADDIV</sequence>
<name>A0AAV7M040_PLEWA</name>
<gene>
    <name evidence="2" type="ORF">NDU88_001629</name>
</gene>
<accession>A0AAV7M040</accession>
<proteinExistence type="predicted"/>
<comment type="caution">
    <text evidence="2">The sequence shown here is derived from an EMBL/GenBank/DDBJ whole genome shotgun (WGS) entry which is preliminary data.</text>
</comment>
<feature type="compositionally biased region" description="Basic and acidic residues" evidence="1">
    <location>
        <begin position="60"/>
        <end position="74"/>
    </location>
</feature>
<keyword evidence="3" id="KW-1185">Reference proteome</keyword>
<protein>
    <submittedName>
        <fullName evidence="2">Uncharacterized protein</fullName>
    </submittedName>
</protein>
<feature type="region of interest" description="Disordered" evidence="1">
    <location>
        <begin position="51"/>
        <end position="87"/>
    </location>
</feature>
<feature type="compositionally biased region" description="Basic residues" evidence="1">
    <location>
        <begin position="7"/>
        <end position="17"/>
    </location>
</feature>
<dbReference type="AlphaFoldDB" id="A0AAV7M040"/>
<dbReference type="EMBL" id="JANPWB010000014">
    <property type="protein sequence ID" value="KAJ1096489.1"/>
    <property type="molecule type" value="Genomic_DNA"/>
</dbReference>
<evidence type="ECO:0000256" key="1">
    <source>
        <dbReference type="SAM" id="MobiDB-lite"/>
    </source>
</evidence>
<evidence type="ECO:0000313" key="2">
    <source>
        <dbReference type="EMBL" id="KAJ1096489.1"/>
    </source>
</evidence>
<reference evidence="2" key="1">
    <citation type="journal article" date="2022" name="bioRxiv">
        <title>Sequencing and chromosome-scale assembly of the giantPleurodeles waltlgenome.</title>
        <authorList>
            <person name="Brown T."/>
            <person name="Elewa A."/>
            <person name="Iarovenko S."/>
            <person name="Subramanian E."/>
            <person name="Araus A.J."/>
            <person name="Petzold A."/>
            <person name="Susuki M."/>
            <person name="Suzuki K.-i.T."/>
            <person name="Hayashi T."/>
            <person name="Toyoda A."/>
            <person name="Oliveira C."/>
            <person name="Osipova E."/>
            <person name="Leigh N.D."/>
            <person name="Simon A."/>
            <person name="Yun M.H."/>
        </authorList>
    </citation>
    <scope>NUCLEOTIDE SEQUENCE</scope>
    <source>
        <strain evidence="2">20211129_DDA</strain>
        <tissue evidence="2">Liver</tissue>
    </source>
</reference>
<feature type="region of interest" description="Disordered" evidence="1">
    <location>
        <begin position="1"/>
        <end position="33"/>
    </location>
</feature>
<evidence type="ECO:0000313" key="3">
    <source>
        <dbReference type="Proteomes" id="UP001066276"/>
    </source>
</evidence>
<organism evidence="2 3">
    <name type="scientific">Pleurodeles waltl</name>
    <name type="common">Iberian ribbed newt</name>
    <dbReference type="NCBI Taxonomy" id="8319"/>
    <lineage>
        <taxon>Eukaryota</taxon>
        <taxon>Metazoa</taxon>
        <taxon>Chordata</taxon>
        <taxon>Craniata</taxon>
        <taxon>Vertebrata</taxon>
        <taxon>Euteleostomi</taxon>
        <taxon>Amphibia</taxon>
        <taxon>Batrachia</taxon>
        <taxon>Caudata</taxon>
        <taxon>Salamandroidea</taxon>
        <taxon>Salamandridae</taxon>
        <taxon>Pleurodelinae</taxon>
        <taxon>Pleurodeles</taxon>
    </lineage>
</organism>